<evidence type="ECO:0000313" key="6">
    <source>
        <dbReference type="Proteomes" id="UP001155587"/>
    </source>
</evidence>
<feature type="binding site" evidence="1">
    <location>
        <position position="25"/>
    </location>
    <ligand>
        <name>Zn(2+)</name>
        <dbReference type="ChEBI" id="CHEBI:29105"/>
    </ligand>
</feature>
<accession>A0A9X3CK13</accession>
<evidence type="ECO:0000256" key="1">
    <source>
        <dbReference type="PIRSR" id="PIRSR018249-1"/>
    </source>
</evidence>
<keyword evidence="5" id="KW-0808">Transferase</keyword>
<dbReference type="SUPFAM" id="SSF53335">
    <property type="entry name" value="S-adenosyl-L-methionine-dependent methyltransferases"/>
    <property type="match status" value="1"/>
</dbReference>
<gene>
    <name evidence="5" type="primary">rlmA</name>
    <name evidence="5" type="ORF">MD535_02475</name>
</gene>
<organism evidence="5 6">
    <name type="scientific">Vibrio qingdaonensis</name>
    <dbReference type="NCBI Taxonomy" id="2829491"/>
    <lineage>
        <taxon>Bacteria</taxon>
        <taxon>Pseudomonadati</taxon>
        <taxon>Pseudomonadota</taxon>
        <taxon>Gammaproteobacteria</taxon>
        <taxon>Vibrionales</taxon>
        <taxon>Vibrionaceae</taxon>
        <taxon>Vibrio</taxon>
    </lineage>
</organism>
<dbReference type="PANTHER" id="PTHR42912:SF45">
    <property type="entry name" value="23S RRNA (GUANINE(745)-N(1))-METHYLTRANSFERASE"/>
    <property type="match status" value="1"/>
</dbReference>
<feature type="binding site" evidence="1">
    <location>
        <position position="8"/>
    </location>
    <ligand>
        <name>Zn(2+)</name>
        <dbReference type="ChEBI" id="CHEBI:29105"/>
    </ligand>
</feature>
<dbReference type="CDD" id="cd02440">
    <property type="entry name" value="AdoMet_MTases"/>
    <property type="match status" value="1"/>
</dbReference>
<dbReference type="Pfam" id="PF21302">
    <property type="entry name" value="Zn_ribbon_RlmA"/>
    <property type="match status" value="1"/>
</dbReference>
<dbReference type="RefSeq" id="WP_265673572.1">
    <property type="nucleotide sequence ID" value="NZ_JAKRRY010000002.1"/>
</dbReference>
<dbReference type="InterPro" id="IPR016718">
    <property type="entry name" value="rRNA_m1G-MeTrfase_A_prd"/>
</dbReference>
<dbReference type="InterPro" id="IPR029063">
    <property type="entry name" value="SAM-dependent_MTases_sf"/>
</dbReference>
<dbReference type="EMBL" id="JAKRRY010000002">
    <property type="protein sequence ID" value="MCW8344892.1"/>
    <property type="molecule type" value="Genomic_DNA"/>
</dbReference>
<dbReference type="Gene3D" id="3.40.50.150">
    <property type="entry name" value="Vaccinia Virus protein VP39"/>
    <property type="match status" value="1"/>
</dbReference>
<name>A0A9X3CK13_9VIBR</name>
<feature type="binding site" evidence="2">
    <location>
        <position position="67"/>
    </location>
    <ligand>
        <name>S-adenosyl-L-methionine</name>
        <dbReference type="ChEBI" id="CHEBI:59789"/>
    </ligand>
</feature>
<evidence type="ECO:0000313" key="5">
    <source>
        <dbReference type="EMBL" id="MCW8344892.1"/>
    </source>
</evidence>
<dbReference type="NCBIfam" id="NF008300">
    <property type="entry name" value="PRK11088.1"/>
    <property type="match status" value="1"/>
</dbReference>
<evidence type="ECO:0000259" key="4">
    <source>
        <dbReference type="Pfam" id="PF21302"/>
    </source>
</evidence>
<evidence type="ECO:0000259" key="3">
    <source>
        <dbReference type="Pfam" id="PF13847"/>
    </source>
</evidence>
<sequence length="277" mass="31835">MSYQCPLCHLPLQQRERHFACENRHQFDMAKEGYVNLMPVQHKQSKDPGDNKEMMQARRTFLAHDFYAPMRNAVAQSLVQHHPLVSVQALDIGCGEGYYTHYFADYLSEHLGDDQHQPIDCYGLDISKVAVRYAAKRYSNVSFTVASSHRLPFADDSLSAAIRIYAPCKPEELARCLQQDGIVVTVTPGAHHLFELRERIYDEVHLHDEEVEVLPQFQLVAENKLNYLMKLTGDQAHDLLQMTPFAWKATDDVRATIKASEQFQCQADFMIRVFKCT</sequence>
<evidence type="ECO:0000256" key="2">
    <source>
        <dbReference type="PIRSR" id="PIRSR018249-2"/>
    </source>
</evidence>
<reference evidence="5" key="1">
    <citation type="submission" date="2022-02" db="EMBL/GenBank/DDBJ databases">
        <title>Vibrio sp. nov, a new bacterium isolated from seawater.</title>
        <authorList>
            <person name="Yuan Y."/>
        </authorList>
    </citation>
    <scope>NUCLEOTIDE SEQUENCE</scope>
    <source>
        <strain evidence="5">ZSDZ65</strain>
    </source>
</reference>
<dbReference type="InterPro" id="IPR050508">
    <property type="entry name" value="Methyltransf_Superfamily"/>
</dbReference>
<dbReference type="AlphaFoldDB" id="A0A9X3CK13"/>
<dbReference type="PIRSF" id="PIRSF018249">
    <property type="entry name" value="MyrA_prd"/>
    <property type="match status" value="1"/>
</dbReference>
<proteinExistence type="predicted"/>
<feature type="binding site" evidence="2">
    <location>
        <begin position="96"/>
        <end position="97"/>
    </location>
    <ligand>
        <name>S-adenosyl-L-methionine</name>
        <dbReference type="ChEBI" id="CHEBI:59789"/>
    </ligand>
</feature>
<keyword evidence="5" id="KW-0489">Methyltransferase</keyword>
<dbReference type="GO" id="GO:0052911">
    <property type="term" value="F:23S rRNA (guanine(745)-N(1))-methyltransferase activity"/>
    <property type="evidence" value="ECO:0007669"/>
    <property type="project" value="UniProtKB-EC"/>
</dbReference>
<dbReference type="PANTHER" id="PTHR42912">
    <property type="entry name" value="METHYLTRANSFERASE"/>
    <property type="match status" value="1"/>
</dbReference>
<dbReference type="EC" id="2.1.1.187" evidence="5"/>
<keyword evidence="1" id="KW-0479">Metal-binding</keyword>
<feature type="domain" description="23S rRNA (guanine(745)-N(1))-methyltransferase N-terminal" evidence="4">
    <location>
        <begin position="3"/>
        <end position="46"/>
    </location>
</feature>
<keyword evidence="2" id="KW-0949">S-adenosyl-L-methionine</keyword>
<comment type="caution">
    <text evidence="5">The sequence shown here is derived from an EMBL/GenBank/DDBJ whole genome shotgun (WGS) entry which is preliminary data.</text>
</comment>
<protein>
    <submittedName>
        <fullName evidence="5">23S rRNA (Guanine(745)-N(1))-methyltransferase</fullName>
        <ecNumber evidence="5">2.1.1.187</ecNumber>
    </submittedName>
</protein>
<dbReference type="FunFam" id="3.40.50.150:FF:000163">
    <property type="entry name" value="23S rRNA methyltransferase A"/>
    <property type="match status" value="1"/>
</dbReference>
<dbReference type="InterPro" id="IPR048647">
    <property type="entry name" value="RlmA_N"/>
</dbReference>
<feature type="binding site" evidence="1">
    <location>
        <position position="21"/>
    </location>
    <ligand>
        <name>Zn(2+)</name>
        <dbReference type="ChEBI" id="CHEBI:29105"/>
    </ligand>
</feature>
<keyword evidence="6" id="KW-1185">Reference proteome</keyword>
<feature type="binding site" evidence="2">
    <location>
        <position position="192"/>
    </location>
    <ligand>
        <name>S-adenosyl-L-methionine</name>
        <dbReference type="ChEBI" id="CHEBI:59789"/>
    </ligand>
</feature>
<dbReference type="Proteomes" id="UP001155587">
    <property type="component" value="Unassembled WGS sequence"/>
</dbReference>
<feature type="domain" description="Methyltransferase" evidence="3">
    <location>
        <begin position="88"/>
        <end position="203"/>
    </location>
</feature>
<feature type="binding site" evidence="1">
    <location>
        <position position="5"/>
    </location>
    <ligand>
        <name>Zn(2+)</name>
        <dbReference type="ChEBI" id="CHEBI:29105"/>
    </ligand>
</feature>
<dbReference type="InterPro" id="IPR025714">
    <property type="entry name" value="Methyltranfer_dom"/>
</dbReference>
<keyword evidence="1" id="KW-0862">Zinc</keyword>
<dbReference type="Pfam" id="PF13847">
    <property type="entry name" value="Methyltransf_31"/>
    <property type="match status" value="1"/>
</dbReference>
<dbReference type="GO" id="GO:0046872">
    <property type="term" value="F:metal ion binding"/>
    <property type="evidence" value="ECO:0007669"/>
    <property type="project" value="UniProtKB-KW"/>
</dbReference>